<feature type="compositionally biased region" description="Low complexity" evidence="1">
    <location>
        <begin position="637"/>
        <end position="648"/>
    </location>
</feature>
<dbReference type="RefSeq" id="WP_184739881.1">
    <property type="nucleotide sequence ID" value="NZ_BMRW01000022.1"/>
</dbReference>
<dbReference type="AlphaFoldDB" id="A0A7W7LIC2"/>
<comment type="caution">
    <text evidence="2">The sequence shown here is derived from an EMBL/GenBank/DDBJ whole genome shotgun (WGS) entry which is preliminary data.</text>
</comment>
<feature type="compositionally biased region" description="Gly residues" evidence="1">
    <location>
        <begin position="594"/>
        <end position="603"/>
    </location>
</feature>
<evidence type="ECO:0000256" key="1">
    <source>
        <dbReference type="SAM" id="MobiDB-lite"/>
    </source>
</evidence>
<dbReference type="CDD" id="cd20739">
    <property type="entry name" value="PoNe_DUF637"/>
    <property type="match status" value="1"/>
</dbReference>
<evidence type="ECO:0000313" key="3">
    <source>
        <dbReference type="Proteomes" id="UP000556436"/>
    </source>
</evidence>
<dbReference type="InterPro" id="IPR049762">
    <property type="entry name" value="PoNe_dom"/>
</dbReference>
<gene>
    <name evidence="2" type="ORF">FHS38_006664</name>
</gene>
<dbReference type="Proteomes" id="UP000556436">
    <property type="component" value="Unassembled WGS sequence"/>
</dbReference>
<feature type="compositionally biased region" description="Basic and acidic residues" evidence="1">
    <location>
        <begin position="462"/>
        <end position="489"/>
    </location>
</feature>
<proteinExistence type="predicted"/>
<feature type="compositionally biased region" description="Basic and acidic residues" evidence="1">
    <location>
        <begin position="612"/>
        <end position="627"/>
    </location>
</feature>
<feature type="compositionally biased region" description="Low complexity" evidence="1">
    <location>
        <begin position="523"/>
        <end position="555"/>
    </location>
</feature>
<keyword evidence="3" id="KW-1185">Reference proteome</keyword>
<dbReference type="EMBL" id="JACHJG010000021">
    <property type="protein sequence ID" value="MBB4890579.1"/>
    <property type="molecule type" value="Genomic_DNA"/>
</dbReference>
<feature type="compositionally biased region" description="Basic and acidic residues" evidence="1">
    <location>
        <begin position="425"/>
        <end position="455"/>
    </location>
</feature>
<sequence>MIDLGKIPTFTGKLEELEKHAASLKKTASSIRSTGRDVHTAFQALDPVYDAPEQEQLLNSTAPVRDKADEFAKKLESVGGALQGFASTAKPLVDKMNQLRADAKKFVADNKDDDDWQKDQDKIDENARLVREVGTTWVAFQGVERDAANKITALVGSKLHFVVDDGSHKPGMYGFKESDVKDAKETPWGTVDKREHTGLRAAWEWTKDNVGGGLKGFFVDGAWGGLKGLVGMVNVFDQETFKKTWSGIGSVFGGVSAYVMTPYDWAMDKTFGPTDHSDNDKQKAALRSFGKSFVAWDEWGKNPSRAFGTVAFNVVTLGAGIFLKVGQAGKLGAGARAATVVGKAGVIVDPMTYVIKAGSVAKLKVGDLMAGLKASQAGVDDMARNIPTQPTAPSGEVNAPSAHAGDVPSTPSHSGDSASHSAGSGEKEIPGLEYVDREGNKRVVEHDGHIKDEHGGVVPDTEPVKEPNKADLPNVKEHETAPVKEEARVLEGASGPSHVENGVGHPTSMHLDDGTHSKGAGGSHATTSTGGHAADHSTGSGSSSHGSTAGGSHTPSGGGSDSHLPSSSGGHGAESSLPSGGRNVDDAAAHTGGHDGPGSGSHGNDGASHAGDAAHHADDASAPRHGDQGGPEGHAEGAATDAQHAGAAGADGGHGTPTPKPSTPADVAEQVKKANTNNAWFERYYRSTDGHRWSADARDENGRKLPILRKDGNGGWVNKFPPSEDATFKWEDARPGDMNKVAPSRLDDLQKAAERRQVSLDDLKKAQYAHDAAAKAFDATGKTDDVLKADLEEAARNESAAHGEKTDATEMFGEKAAEYHAIPEHYPDAKRIDDRARGNSRFDQIWKTKDGRYVVVEAKSAPGTALKDRWGEGPHRKRRVAQGTREYFETILLKMHDRGEYALADALEEALEAGKLDYVLVKGNPKGKDYAGYLMNHFDIG</sequence>
<protein>
    <submittedName>
        <fullName evidence="2">Uncharacterized protein</fullName>
    </submittedName>
</protein>
<reference evidence="2 3" key="1">
    <citation type="submission" date="2020-08" db="EMBL/GenBank/DDBJ databases">
        <title>Genomic Encyclopedia of Type Strains, Phase III (KMG-III): the genomes of soil and plant-associated and newly described type strains.</title>
        <authorList>
            <person name="Whitman W."/>
        </authorList>
    </citation>
    <scope>NUCLEOTIDE SEQUENCE [LARGE SCALE GENOMIC DNA]</scope>
    <source>
        <strain evidence="2 3">CECT 3265</strain>
    </source>
</reference>
<organism evidence="2 3">
    <name type="scientific">Streptomyces netropsis</name>
    <name type="common">Streptoverticillium netropsis</name>
    <dbReference type="NCBI Taxonomy" id="55404"/>
    <lineage>
        <taxon>Bacteria</taxon>
        <taxon>Bacillati</taxon>
        <taxon>Actinomycetota</taxon>
        <taxon>Actinomycetes</taxon>
        <taxon>Kitasatosporales</taxon>
        <taxon>Streptomycetaceae</taxon>
        <taxon>Streptomyces</taxon>
    </lineage>
</organism>
<evidence type="ECO:0000313" key="2">
    <source>
        <dbReference type="EMBL" id="MBB4890579.1"/>
    </source>
</evidence>
<name>A0A7W7LIC2_STRNE</name>
<feature type="region of interest" description="Disordered" evidence="1">
    <location>
        <begin position="383"/>
        <end position="667"/>
    </location>
</feature>
<feature type="compositionally biased region" description="Low complexity" evidence="1">
    <location>
        <begin position="408"/>
        <end position="424"/>
    </location>
</feature>
<accession>A0A7W7LIC2</accession>